<evidence type="ECO:0000256" key="1">
    <source>
        <dbReference type="ARBA" id="ARBA00004496"/>
    </source>
</evidence>
<dbReference type="EC" id="2.7.1.199" evidence="10"/>
<evidence type="ECO:0000256" key="6">
    <source>
        <dbReference type="ARBA" id="ARBA00022777"/>
    </source>
</evidence>
<dbReference type="AlphaFoldDB" id="A0A2A7MCS0"/>
<dbReference type="Gene3D" id="2.70.70.10">
    <property type="entry name" value="Glucose Permease (Domain IIA)"/>
    <property type="match status" value="1"/>
</dbReference>
<dbReference type="Proteomes" id="UP000220840">
    <property type="component" value="Unassembled WGS sequence"/>
</dbReference>
<proteinExistence type="predicted"/>
<evidence type="ECO:0000313" key="9">
    <source>
        <dbReference type="EMBL" id="PEG29141.1"/>
    </source>
</evidence>
<dbReference type="PANTHER" id="PTHR45008:SF1">
    <property type="entry name" value="PTS SYSTEM GLUCOSE-SPECIFIC EIIA COMPONENT"/>
    <property type="match status" value="1"/>
</dbReference>
<protein>
    <submittedName>
        <fullName evidence="9">PTS sugar transporter subunit IIA</fullName>
    </submittedName>
    <submittedName>
        <fullName evidence="8">PTS system glucose-specific EIIA component</fullName>
        <ecNumber evidence="10">2.7.1.199</ecNumber>
    </submittedName>
</protein>
<dbReference type="InterPro" id="IPR011055">
    <property type="entry name" value="Dup_hybrid_motif"/>
</dbReference>
<dbReference type="InterPro" id="IPR001127">
    <property type="entry name" value="PTS_EIIA_1_perm"/>
</dbReference>
<feature type="domain" description="PTS EIIA type-1" evidence="7">
    <location>
        <begin position="30"/>
        <end position="135"/>
    </location>
</feature>
<dbReference type="PROSITE" id="PS00371">
    <property type="entry name" value="PTS_EIIA_TYPE_1_HIS"/>
    <property type="match status" value="1"/>
</dbReference>
<dbReference type="InterPro" id="IPR050890">
    <property type="entry name" value="PTS_EIIA_component"/>
</dbReference>
<evidence type="ECO:0000256" key="2">
    <source>
        <dbReference type="ARBA" id="ARBA00022448"/>
    </source>
</evidence>
<keyword evidence="6" id="KW-0418">Kinase</keyword>
<reference evidence="9 11" key="1">
    <citation type="submission" date="2017-10" db="EMBL/GenBank/DDBJ databases">
        <title>Effective Description of Clostridium neonatale sp. nov. linked to necrotizing enterocolitis in neonates and a clarification of species assignable to the genus Clostridium (Prazmowski 1880) emend. Lawson and Rainey 2016.</title>
        <authorList>
            <person name="Bernard K."/>
            <person name="Burdz T."/>
            <person name="Wiebe D."/>
            <person name="Balcewich B."/>
            <person name="Alfa M."/>
            <person name="Bernier A.-M."/>
        </authorList>
    </citation>
    <scope>NUCLEOTIDE SEQUENCE [LARGE SCALE GENOMIC DNA]</scope>
    <source>
        <strain evidence="9 11">LCDC99A005</strain>
    </source>
</reference>
<dbReference type="GO" id="GO:0005737">
    <property type="term" value="C:cytoplasm"/>
    <property type="evidence" value="ECO:0007669"/>
    <property type="project" value="UniProtKB-SubCell"/>
</dbReference>
<dbReference type="PROSITE" id="PS51093">
    <property type="entry name" value="PTS_EIIA_TYPE_1"/>
    <property type="match status" value="1"/>
</dbReference>
<reference evidence="8" key="3">
    <citation type="submission" date="2022-10" db="EMBL/GenBank/DDBJ databases">
        <authorList>
            <person name="Aires J."/>
            <person name="Mesa V."/>
        </authorList>
    </citation>
    <scope>NUCLEOTIDE SEQUENCE</scope>
    <source>
        <strain evidence="8">Clostridium neonatale JD116</strain>
    </source>
</reference>
<evidence type="ECO:0000256" key="5">
    <source>
        <dbReference type="ARBA" id="ARBA00022683"/>
    </source>
</evidence>
<dbReference type="EMBL" id="CAMTCP010000244">
    <property type="protein sequence ID" value="CAI3634051.1"/>
    <property type="molecule type" value="Genomic_DNA"/>
</dbReference>
<dbReference type="Proteomes" id="UP001189143">
    <property type="component" value="Unassembled WGS sequence"/>
</dbReference>
<dbReference type="Pfam" id="PF00358">
    <property type="entry name" value="PTS_EIIA_1"/>
    <property type="match status" value="1"/>
</dbReference>
<dbReference type="GO" id="GO:0016301">
    <property type="term" value="F:kinase activity"/>
    <property type="evidence" value="ECO:0007669"/>
    <property type="project" value="UniProtKB-KW"/>
</dbReference>
<evidence type="ECO:0000313" key="10">
    <source>
        <dbReference type="EMBL" id="VCT86229.1"/>
    </source>
</evidence>
<sequence length="160" mass="17463">MFSFLKKKEKGLELKAYLSGEIIDITEVNDEVFSSKMMGDGVAIIPTTNLVKSPADGEITVVMSESKHAVGIRFENGVEALIHVGIDTVSMNGQGFEVFVKEGDKVKQGDNLIKFDPGLIKEKGFVADTMLVITNHLDYPSMELITGNEVYAGESTVVKF</sequence>
<gene>
    <name evidence="8" type="primary">crr</name>
    <name evidence="10" type="synonym">crr_2</name>
    <name evidence="8" type="ORF">CNEO2_460040</name>
    <name evidence="10" type="ORF">CNEONATNEC25_03840</name>
    <name evidence="9" type="ORF">CQ394_19680</name>
</gene>
<dbReference type="GO" id="GO:0009401">
    <property type="term" value="P:phosphoenolpyruvate-dependent sugar phosphotransferase system"/>
    <property type="evidence" value="ECO:0007669"/>
    <property type="project" value="UniProtKB-KW"/>
</dbReference>
<dbReference type="GeneID" id="68879381"/>
<dbReference type="STRING" id="137838.GCA_001458595_00334"/>
<keyword evidence="2" id="KW-0813">Transport</keyword>
<keyword evidence="3 9" id="KW-0762">Sugar transport</keyword>
<keyword evidence="11" id="KW-1185">Reference proteome</keyword>
<dbReference type="NCBIfam" id="TIGR00830">
    <property type="entry name" value="PTBA"/>
    <property type="match status" value="1"/>
</dbReference>
<dbReference type="EMBL" id="UWJD01000003">
    <property type="protein sequence ID" value="VCT86229.1"/>
    <property type="molecule type" value="Genomic_DNA"/>
</dbReference>
<dbReference type="OrthoDB" id="92465at2"/>
<dbReference type="SUPFAM" id="SSF51261">
    <property type="entry name" value="Duplicated hybrid motif"/>
    <property type="match status" value="1"/>
</dbReference>
<dbReference type="EMBL" id="PDCJ01000005">
    <property type="protein sequence ID" value="PEG29141.1"/>
    <property type="molecule type" value="Genomic_DNA"/>
</dbReference>
<evidence type="ECO:0000313" key="8">
    <source>
        <dbReference type="EMBL" id="CAI3634051.1"/>
    </source>
</evidence>
<evidence type="ECO:0000256" key="4">
    <source>
        <dbReference type="ARBA" id="ARBA00022679"/>
    </source>
</evidence>
<keyword evidence="4 10" id="KW-0808">Transferase</keyword>
<keyword evidence="5" id="KW-0598">Phosphotransferase system</keyword>
<evidence type="ECO:0000313" key="11">
    <source>
        <dbReference type="Proteomes" id="UP000220840"/>
    </source>
</evidence>
<evidence type="ECO:0000313" key="12">
    <source>
        <dbReference type="Proteomes" id="UP000431451"/>
    </source>
</evidence>
<evidence type="ECO:0000256" key="3">
    <source>
        <dbReference type="ARBA" id="ARBA00022597"/>
    </source>
</evidence>
<dbReference type="PANTHER" id="PTHR45008">
    <property type="entry name" value="PTS SYSTEM GLUCOSE-SPECIFIC EIIA COMPONENT"/>
    <property type="match status" value="1"/>
</dbReference>
<name>A0A2A7MCS0_9CLOT</name>
<organism evidence="9 11">
    <name type="scientific">Clostridium neonatale</name>
    <dbReference type="NCBI Taxonomy" id="137838"/>
    <lineage>
        <taxon>Bacteria</taxon>
        <taxon>Bacillati</taxon>
        <taxon>Bacillota</taxon>
        <taxon>Clostridia</taxon>
        <taxon>Eubacteriales</taxon>
        <taxon>Clostridiaceae</taxon>
        <taxon>Clostridium</taxon>
    </lineage>
</organism>
<evidence type="ECO:0000259" key="7">
    <source>
        <dbReference type="PROSITE" id="PS51093"/>
    </source>
</evidence>
<reference evidence="10 12" key="2">
    <citation type="submission" date="2018-06" db="EMBL/GenBank/DDBJ databases">
        <authorList>
            <consortium name="IHU Genomes"/>
        </authorList>
    </citation>
    <scope>NUCLEOTIDE SEQUENCE [LARGE SCALE GENOMIC DNA]</scope>
    <source>
        <strain evidence="10 12">NEC25</strain>
    </source>
</reference>
<dbReference type="Proteomes" id="UP000431451">
    <property type="component" value="Unassembled WGS sequence"/>
</dbReference>
<dbReference type="RefSeq" id="WP_058293327.1">
    <property type="nucleotide sequence ID" value="NZ_CAKJVD010000078.1"/>
</dbReference>
<comment type="subcellular location">
    <subcellularLocation>
        <location evidence="1">Cytoplasm</location>
    </subcellularLocation>
</comment>
<dbReference type="FunFam" id="2.70.70.10:FF:000001">
    <property type="entry name" value="PTS system glucose-specific IIA component"/>
    <property type="match status" value="1"/>
</dbReference>
<accession>A0A2A7MCS0</accession>